<dbReference type="PANTHER" id="PTHR13156">
    <property type="entry name" value="NADH-UBIQUINONE OXIDOREDUCTASE 13 KD-A SUBUNIT"/>
    <property type="match status" value="1"/>
</dbReference>
<dbReference type="Proteomes" id="UP001168972">
    <property type="component" value="Unassembled WGS sequence"/>
</dbReference>
<reference evidence="2" key="1">
    <citation type="journal article" date="2023" name="bioRxiv">
        <title>Scaffold-level genome assemblies of two parasitoid biocontrol wasps reveal the parthenogenesis mechanism and an associated novel virus.</title>
        <authorList>
            <person name="Inwood S."/>
            <person name="Skelly J."/>
            <person name="Guhlin J."/>
            <person name="Harrop T."/>
            <person name="Goldson S."/>
            <person name="Dearden P."/>
        </authorList>
    </citation>
    <scope>NUCLEOTIDE SEQUENCE</scope>
    <source>
        <strain evidence="2">Lincoln</strain>
        <tissue evidence="2">Whole body</tissue>
    </source>
</reference>
<keyword evidence="3" id="KW-1185">Reference proteome</keyword>
<evidence type="ECO:0000259" key="1">
    <source>
        <dbReference type="Pfam" id="PF10276"/>
    </source>
</evidence>
<gene>
    <name evidence="2" type="ORF">PV327_008755</name>
</gene>
<dbReference type="GO" id="GO:0005739">
    <property type="term" value="C:mitochondrion"/>
    <property type="evidence" value="ECO:0007669"/>
    <property type="project" value="GOC"/>
</dbReference>
<proteinExistence type="predicted"/>
<dbReference type="EMBL" id="JAQQBR010000005">
    <property type="protein sequence ID" value="KAK0174968.1"/>
    <property type="molecule type" value="Genomic_DNA"/>
</dbReference>
<sequence length="123" mass="14025">MAGKNISHLFSNSRKLNRKIPVVTIISRTKVSWEPIDIETHTGQKFDTEDKRLVRFVDKVKEVNKQWAIDLIDKVSPELSNNRIVSCNGNGGPLGHPKVYINLDKPGNHTCGYCGLRFYKDHH</sequence>
<dbReference type="Pfam" id="PF10276">
    <property type="entry name" value="zf-CHCC"/>
    <property type="match status" value="1"/>
</dbReference>
<evidence type="ECO:0000313" key="2">
    <source>
        <dbReference type="EMBL" id="KAK0174968.1"/>
    </source>
</evidence>
<evidence type="ECO:0000313" key="3">
    <source>
        <dbReference type="Proteomes" id="UP001168972"/>
    </source>
</evidence>
<protein>
    <recommendedName>
        <fullName evidence="1">Zinc finger CHCC-type domain-containing protein</fullName>
    </recommendedName>
</protein>
<dbReference type="PANTHER" id="PTHR13156:SF0">
    <property type="entry name" value="NADH DEHYDROGENASE [UBIQUINONE] IRON-SULFUR PROTEIN 6, MITOCHONDRIAL"/>
    <property type="match status" value="1"/>
</dbReference>
<comment type="caution">
    <text evidence="2">The sequence shown here is derived from an EMBL/GenBank/DDBJ whole genome shotgun (WGS) entry which is preliminary data.</text>
</comment>
<dbReference type="GO" id="GO:0006120">
    <property type="term" value="P:mitochondrial electron transport, NADH to ubiquinone"/>
    <property type="evidence" value="ECO:0007669"/>
    <property type="project" value="TreeGrafter"/>
</dbReference>
<organism evidence="2 3">
    <name type="scientific">Microctonus hyperodae</name>
    <name type="common">Parasitoid wasp</name>
    <dbReference type="NCBI Taxonomy" id="165561"/>
    <lineage>
        <taxon>Eukaryota</taxon>
        <taxon>Metazoa</taxon>
        <taxon>Ecdysozoa</taxon>
        <taxon>Arthropoda</taxon>
        <taxon>Hexapoda</taxon>
        <taxon>Insecta</taxon>
        <taxon>Pterygota</taxon>
        <taxon>Neoptera</taxon>
        <taxon>Endopterygota</taxon>
        <taxon>Hymenoptera</taxon>
        <taxon>Apocrita</taxon>
        <taxon>Ichneumonoidea</taxon>
        <taxon>Braconidae</taxon>
        <taxon>Euphorinae</taxon>
        <taxon>Microctonus</taxon>
    </lineage>
</organism>
<reference evidence="2" key="2">
    <citation type="submission" date="2023-03" db="EMBL/GenBank/DDBJ databases">
        <authorList>
            <person name="Inwood S.N."/>
            <person name="Skelly J.G."/>
            <person name="Guhlin J."/>
            <person name="Harrop T.W.R."/>
            <person name="Goldson S.G."/>
            <person name="Dearden P.K."/>
        </authorList>
    </citation>
    <scope>NUCLEOTIDE SEQUENCE</scope>
    <source>
        <strain evidence="2">Lincoln</strain>
        <tissue evidence="2">Whole body</tissue>
    </source>
</reference>
<name>A0AA39KV17_MICHY</name>
<feature type="domain" description="Zinc finger CHCC-type" evidence="1">
    <location>
        <begin position="83"/>
        <end position="118"/>
    </location>
</feature>
<dbReference type="Gene3D" id="2.60.260.40">
    <property type="entry name" value="q5lls5 like domains"/>
    <property type="match status" value="1"/>
</dbReference>
<accession>A0AA39KV17</accession>
<dbReference type="FunFam" id="2.60.260.40:FF:000003">
    <property type="entry name" value="NADH dehydrogenase [ubiquinone] iron-sulfur protein 6, mitochondrial"/>
    <property type="match status" value="1"/>
</dbReference>
<dbReference type="AlphaFoldDB" id="A0AA39KV17"/>
<dbReference type="InterPro" id="IPR019401">
    <property type="entry name" value="Znf_CHCC"/>
</dbReference>